<feature type="domain" description="Bbp19-like phage" evidence="1">
    <location>
        <begin position="20"/>
        <end position="63"/>
    </location>
</feature>
<evidence type="ECO:0000313" key="2">
    <source>
        <dbReference type="EMBL" id="QJA61359.1"/>
    </source>
</evidence>
<reference evidence="2" key="1">
    <citation type="submission" date="2020-03" db="EMBL/GenBank/DDBJ databases">
        <title>The deep terrestrial virosphere.</title>
        <authorList>
            <person name="Holmfeldt K."/>
            <person name="Nilsson E."/>
            <person name="Simone D."/>
            <person name="Lopez-Fernandez M."/>
            <person name="Wu X."/>
            <person name="de Brujin I."/>
            <person name="Lundin D."/>
            <person name="Andersson A."/>
            <person name="Bertilsson S."/>
            <person name="Dopson M."/>
        </authorList>
    </citation>
    <scope>NUCLEOTIDE SEQUENCE</scope>
    <source>
        <strain evidence="3">MM415A00680</strain>
        <strain evidence="2">MM415B00960</strain>
    </source>
</reference>
<evidence type="ECO:0000313" key="3">
    <source>
        <dbReference type="EMBL" id="QJA80685.1"/>
    </source>
</evidence>
<protein>
    <recommendedName>
        <fullName evidence="1">Bbp19-like phage domain-containing protein</fullName>
    </recommendedName>
</protein>
<dbReference type="EMBL" id="MT142431">
    <property type="protein sequence ID" value="QJA80685.1"/>
    <property type="molecule type" value="Genomic_DNA"/>
</dbReference>
<proteinExistence type="predicted"/>
<sequence length="83" mass="9423">MKDPKRLALYQAYLQIPPVVMEDLEKFCNFKRSTAVLSVVDGKTDPFASLKEEGKRTVYLHILGLQKEPIDIPEDDGLPIFTT</sequence>
<name>A0A6M3IUJ0_9ZZZZ</name>
<dbReference type="InterPro" id="IPR057447">
    <property type="entry name" value="Bbp19-like_phage"/>
</dbReference>
<organism evidence="2">
    <name type="scientific">viral metagenome</name>
    <dbReference type="NCBI Taxonomy" id="1070528"/>
    <lineage>
        <taxon>unclassified sequences</taxon>
        <taxon>metagenomes</taxon>
        <taxon>organismal metagenomes</taxon>
    </lineage>
</organism>
<dbReference type="AlphaFoldDB" id="A0A6M3IUJ0"/>
<accession>A0A6M3IUJ0</accession>
<evidence type="ECO:0000259" key="1">
    <source>
        <dbReference type="Pfam" id="PF25181"/>
    </source>
</evidence>
<dbReference type="EMBL" id="MT141439">
    <property type="protein sequence ID" value="QJA61359.1"/>
    <property type="molecule type" value="Genomic_DNA"/>
</dbReference>
<dbReference type="Pfam" id="PF25181">
    <property type="entry name" value="Phage_Bbp19"/>
    <property type="match status" value="1"/>
</dbReference>
<gene>
    <name evidence="3" type="ORF">MM415A00680_0016</name>
    <name evidence="2" type="ORF">MM415B00960_0007</name>
</gene>